<accession>A0A140LCL0</accession>
<evidence type="ECO:0008006" key="3">
    <source>
        <dbReference type="Google" id="ProtNLM"/>
    </source>
</evidence>
<dbReference type="STRING" id="520762.AN619_02600"/>
<evidence type="ECO:0000313" key="2">
    <source>
        <dbReference type="Proteomes" id="UP000070456"/>
    </source>
</evidence>
<dbReference type="Pfam" id="PF20765">
    <property type="entry name" value="Phage_tail_terminator_8"/>
    <property type="match status" value="1"/>
</dbReference>
<comment type="caution">
    <text evidence="1">The sequence shown here is derived from an EMBL/GenBank/DDBJ whole genome shotgun (WGS) entry which is preliminary data.</text>
</comment>
<organism evidence="1 2">
    <name type="scientific">Thermotalea metallivorans</name>
    <dbReference type="NCBI Taxonomy" id="520762"/>
    <lineage>
        <taxon>Bacteria</taxon>
        <taxon>Bacillati</taxon>
        <taxon>Bacillota</taxon>
        <taxon>Clostridia</taxon>
        <taxon>Peptostreptococcales</taxon>
        <taxon>Thermotaleaceae</taxon>
        <taxon>Thermotalea</taxon>
    </lineage>
</organism>
<dbReference type="EMBL" id="LOEE01000006">
    <property type="protein sequence ID" value="KXG78285.1"/>
    <property type="molecule type" value="Genomic_DNA"/>
</dbReference>
<dbReference type="RefSeq" id="WP_068554301.1">
    <property type="nucleotide sequence ID" value="NZ_LOEE01000006.1"/>
</dbReference>
<proteinExistence type="predicted"/>
<evidence type="ECO:0000313" key="1">
    <source>
        <dbReference type="EMBL" id="KXG78285.1"/>
    </source>
</evidence>
<keyword evidence="2" id="KW-1185">Reference proteome</keyword>
<dbReference type="Proteomes" id="UP000070456">
    <property type="component" value="Unassembled WGS sequence"/>
</dbReference>
<sequence>MIDKIKVGISQKLNVLFGDEYRIYTEEIKQGLKPPAFFIKTLNPSQTQILGRRYQRTYPFDIHFFPSENGAEAEQCESITDQLFSELEYITVDGNLTRGTGMNAEVVNGVLHFFIQYNSYVLKPETPQEYMDDITQSSYIKR</sequence>
<gene>
    <name evidence="1" type="ORF">AN619_02600</name>
</gene>
<reference evidence="1 2" key="1">
    <citation type="submission" date="2015-12" db="EMBL/GenBank/DDBJ databases">
        <title>Draft genome sequence of the thermoanaerobe Thermotalea metallivorans, an isolate from the runoff channel of the Great Artesian Basin, Australia.</title>
        <authorList>
            <person name="Patel B.K."/>
        </authorList>
    </citation>
    <scope>NUCLEOTIDE SEQUENCE [LARGE SCALE GENOMIC DNA]</scope>
    <source>
        <strain evidence="1 2">B2-1</strain>
    </source>
</reference>
<dbReference type="InterPro" id="IPR049254">
    <property type="entry name" value="Phage_tail_terminator"/>
</dbReference>
<dbReference type="AlphaFoldDB" id="A0A140LCL0"/>
<name>A0A140LCL0_9FIRM</name>
<protein>
    <recommendedName>
        <fullName evidence="3">Phage protein</fullName>
    </recommendedName>
</protein>
<dbReference type="OrthoDB" id="2063617at2"/>